<proteinExistence type="predicted"/>
<accession>A0ABR9GG55</accession>
<dbReference type="Pfam" id="PF13620">
    <property type="entry name" value="CarboxypepD_reg"/>
    <property type="match status" value="1"/>
</dbReference>
<reference evidence="2 3" key="1">
    <citation type="submission" date="2020-09" db="EMBL/GenBank/DDBJ databases">
        <title>Dyella sp. 7MK23 isolated from forest soil.</title>
        <authorList>
            <person name="Fu J."/>
        </authorList>
    </citation>
    <scope>NUCLEOTIDE SEQUENCE [LARGE SCALE GENOMIC DNA]</scope>
    <source>
        <strain evidence="2 3">7MK23</strain>
    </source>
</reference>
<feature type="chain" id="PRO_5046305001" evidence="1">
    <location>
        <begin position="29"/>
        <end position="117"/>
    </location>
</feature>
<sequence>MKINQKSKLLSIAAIAAFGAMAFGAVQAQSTSSSIIGKAPTDGTVTVHGETGITRHGTPNGKGRYNLSSLPPGTYLVSLEKDGKTLASLPGVPLFAGKAFEVDFACDGDQCTAAPGH</sequence>
<comment type="caution">
    <text evidence="2">The sequence shown here is derived from an EMBL/GenBank/DDBJ whole genome shotgun (WGS) entry which is preliminary data.</text>
</comment>
<keyword evidence="3" id="KW-1185">Reference proteome</keyword>
<feature type="signal peptide" evidence="1">
    <location>
        <begin position="1"/>
        <end position="28"/>
    </location>
</feature>
<dbReference type="InterPro" id="IPR013784">
    <property type="entry name" value="Carb-bd-like_fold"/>
</dbReference>
<organism evidence="2 3">
    <name type="scientific">Dyella acidiphila</name>
    <dbReference type="NCBI Taxonomy" id="2775866"/>
    <lineage>
        <taxon>Bacteria</taxon>
        <taxon>Pseudomonadati</taxon>
        <taxon>Pseudomonadota</taxon>
        <taxon>Gammaproteobacteria</taxon>
        <taxon>Lysobacterales</taxon>
        <taxon>Rhodanobacteraceae</taxon>
        <taxon>Dyella</taxon>
    </lineage>
</organism>
<dbReference type="EMBL" id="JACZZA010000021">
    <property type="protein sequence ID" value="MBE1163012.1"/>
    <property type="molecule type" value="Genomic_DNA"/>
</dbReference>
<dbReference type="Gene3D" id="2.60.40.1120">
    <property type="entry name" value="Carboxypeptidase-like, regulatory domain"/>
    <property type="match status" value="1"/>
</dbReference>
<keyword evidence="1" id="KW-0732">Signal</keyword>
<dbReference type="SUPFAM" id="SSF49452">
    <property type="entry name" value="Starch-binding domain-like"/>
    <property type="match status" value="1"/>
</dbReference>
<protein>
    <submittedName>
        <fullName evidence="2">Carboxypeptidase regulatory-like domain-containing protein</fullName>
    </submittedName>
</protein>
<name>A0ABR9GG55_9GAMM</name>
<evidence type="ECO:0000256" key="1">
    <source>
        <dbReference type="SAM" id="SignalP"/>
    </source>
</evidence>
<evidence type="ECO:0000313" key="3">
    <source>
        <dbReference type="Proteomes" id="UP000651010"/>
    </source>
</evidence>
<gene>
    <name evidence="2" type="ORF">IGX34_21715</name>
</gene>
<evidence type="ECO:0000313" key="2">
    <source>
        <dbReference type="EMBL" id="MBE1163012.1"/>
    </source>
</evidence>
<dbReference type="Proteomes" id="UP000651010">
    <property type="component" value="Unassembled WGS sequence"/>
</dbReference>
<dbReference type="RefSeq" id="WP_192557859.1">
    <property type="nucleotide sequence ID" value="NZ_JACZZA010000021.1"/>
</dbReference>